<accession>A0A173ZVG8</accession>
<dbReference type="AlphaFoldDB" id="A0A173ZVG8"/>
<organism evidence="1 2">
    <name type="scientific">Clostridium disporicum</name>
    <dbReference type="NCBI Taxonomy" id="84024"/>
    <lineage>
        <taxon>Bacteria</taxon>
        <taxon>Bacillati</taxon>
        <taxon>Bacillota</taxon>
        <taxon>Clostridia</taxon>
        <taxon>Eubacteriales</taxon>
        <taxon>Clostridiaceae</taxon>
        <taxon>Clostridium</taxon>
    </lineage>
</organism>
<evidence type="ECO:0000313" key="2">
    <source>
        <dbReference type="Proteomes" id="UP000095558"/>
    </source>
</evidence>
<dbReference type="Proteomes" id="UP000095558">
    <property type="component" value="Unassembled WGS sequence"/>
</dbReference>
<protein>
    <submittedName>
        <fullName evidence="1">Uncharacterized protein</fullName>
    </submittedName>
</protein>
<dbReference type="EMBL" id="CYZV01000006">
    <property type="protein sequence ID" value="CUN80291.1"/>
    <property type="molecule type" value="Genomic_DNA"/>
</dbReference>
<proteinExistence type="predicted"/>
<gene>
    <name evidence="1" type="ORF">ERS852470_00754</name>
</gene>
<reference evidence="1 2" key="1">
    <citation type="submission" date="2015-09" db="EMBL/GenBank/DDBJ databases">
        <authorList>
            <consortium name="Pathogen Informatics"/>
        </authorList>
    </citation>
    <scope>NUCLEOTIDE SEQUENCE [LARGE SCALE GENOMIC DNA]</scope>
    <source>
        <strain evidence="1 2">2789STDY5834855</strain>
    </source>
</reference>
<name>A0A173ZVG8_9CLOT</name>
<sequence>MEDVFFDDKLKGYLSMAVKLRNRYTHDYYIREESEKLIEEFCFNRLAYLDIFLGENKDKVILKYKDKE</sequence>
<evidence type="ECO:0000313" key="1">
    <source>
        <dbReference type="EMBL" id="CUN80291.1"/>
    </source>
</evidence>